<evidence type="ECO:0000313" key="2">
    <source>
        <dbReference type="Proteomes" id="UP000244874"/>
    </source>
</evidence>
<dbReference type="EMBL" id="QANO01000077">
    <property type="protein sequence ID" value="PTU53577.1"/>
    <property type="molecule type" value="Genomic_DNA"/>
</dbReference>
<protein>
    <submittedName>
        <fullName evidence="1">Uncharacterized protein</fullName>
    </submittedName>
</protein>
<accession>A0A2R7UN35</accession>
<dbReference type="Proteomes" id="UP000244874">
    <property type="component" value="Unassembled WGS sequence"/>
</dbReference>
<gene>
    <name evidence="1" type="ORF">DBB42_03710</name>
</gene>
<comment type="caution">
    <text evidence="1">The sequence shown here is derived from an EMBL/GenBank/DDBJ whole genome shotgun (WGS) entry which is preliminary data.</text>
</comment>
<proteinExistence type="predicted"/>
<reference evidence="1 2" key="1">
    <citation type="submission" date="2018-04" db="EMBL/GenBank/DDBJ databases">
        <authorList>
            <person name="Go L.Y."/>
            <person name="Mitchell J.A."/>
        </authorList>
    </citation>
    <scope>NUCLEOTIDE SEQUENCE [LARGE SCALE GENOMIC DNA]</scope>
    <source>
        <strain evidence="1 2">KCJK7865</strain>
    </source>
</reference>
<sequence length="63" mass="7072">MNDRQHCKFIQIVSHAPSGYAACARHWSIIGLKAPSRLSCAPYSNAKSLNRKGFFRKKLDTHG</sequence>
<evidence type="ECO:0000313" key="1">
    <source>
        <dbReference type="EMBL" id="PTU53577.1"/>
    </source>
</evidence>
<name>A0A2R7UN35_PSEDL</name>
<dbReference type="AlphaFoldDB" id="A0A2R7UN35"/>
<organism evidence="1 2">
    <name type="scientific">Pseudomonas plecoglossicida</name>
    <dbReference type="NCBI Taxonomy" id="70775"/>
    <lineage>
        <taxon>Bacteria</taxon>
        <taxon>Pseudomonadati</taxon>
        <taxon>Pseudomonadota</taxon>
        <taxon>Gammaproteobacteria</taxon>
        <taxon>Pseudomonadales</taxon>
        <taxon>Pseudomonadaceae</taxon>
        <taxon>Pseudomonas</taxon>
    </lineage>
</organism>